<evidence type="ECO:0000256" key="2">
    <source>
        <dbReference type="ARBA" id="ARBA00004613"/>
    </source>
</evidence>
<sequence>MMPVTQRLLVLTALLSLLLALQVHHLTITDLTPSETKQLTNTQEKLLQKPFSLSLPVDVQKIQVQTAPIDTDWATGLIHRAKRSLLWRWNTLKPVGSGCRDHYECGTNYCRKHTCSFNKAQQA</sequence>
<evidence type="ECO:0000256" key="10">
    <source>
        <dbReference type="ARBA" id="ARBA00023157"/>
    </source>
</evidence>
<keyword evidence="6" id="KW-0929">Antimicrobial</keyword>
<organism evidence="12 13">
    <name type="scientific">Sinocyclocheilus rhinocerous</name>
    <dbReference type="NCBI Taxonomy" id="307959"/>
    <lineage>
        <taxon>Eukaryota</taxon>
        <taxon>Metazoa</taxon>
        <taxon>Chordata</taxon>
        <taxon>Craniata</taxon>
        <taxon>Vertebrata</taxon>
        <taxon>Euteleostomi</taxon>
        <taxon>Actinopterygii</taxon>
        <taxon>Neopterygii</taxon>
        <taxon>Teleostei</taxon>
        <taxon>Ostariophysi</taxon>
        <taxon>Cypriniformes</taxon>
        <taxon>Cyprinidae</taxon>
        <taxon>Cyprininae</taxon>
        <taxon>Sinocyclocheilus</taxon>
    </lineage>
</organism>
<keyword evidence="5" id="KW-0964">Secreted</keyword>
<name>A0A673HGC0_9TELE</name>
<reference evidence="12" key="1">
    <citation type="submission" date="2025-08" db="UniProtKB">
        <authorList>
            <consortium name="Ensembl"/>
        </authorList>
    </citation>
    <scope>IDENTIFICATION</scope>
</reference>
<proteinExistence type="inferred from homology"/>
<comment type="subcellular location">
    <subcellularLocation>
        <location evidence="2">Secreted</location>
    </subcellularLocation>
</comment>
<dbReference type="Proteomes" id="UP000472270">
    <property type="component" value="Unassembled WGS sequence"/>
</dbReference>
<evidence type="ECO:0000313" key="13">
    <source>
        <dbReference type="Proteomes" id="UP000472270"/>
    </source>
</evidence>
<evidence type="ECO:0000256" key="4">
    <source>
        <dbReference type="ARBA" id="ARBA00020494"/>
    </source>
</evidence>
<keyword evidence="7" id="KW-0165">Cleavage on pair of basic residues</keyword>
<keyword evidence="10" id="KW-1015">Disulfide bond</keyword>
<evidence type="ECO:0000256" key="8">
    <source>
        <dbReference type="ARBA" id="ARBA00022729"/>
    </source>
</evidence>
<comment type="function">
    <text evidence="1">Has an antimicrobial activity.</text>
</comment>
<evidence type="ECO:0000256" key="3">
    <source>
        <dbReference type="ARBA" id="ARBA00008047"/>
    </source>
</evidence>
<comment type="similarity">
    <text evidence="3">Belongs to the LEAP2 family.</text>
</comment>
<keyword evidence="13" id="KW-1185">Reference proteome</keyword>
<dbReference type="InterPro" id="IPR009955">
    <property type="entry name" value="LEAP-2"/>
</dbReference>
<reference evidence="12" key="2">
    <citation type="submission" date="2025-09" db="UniProtKB">
        <authorList>
            <consortium name="Ensembl"/>
        </authorList>
    </citation>
    <scope>IDENTIFICATION</scope>
</reference>
<evidence type="ECO:0000256" key="9">
    <source>
        <dbReference type="ARBA" id="ARBA00023022"/>
    </source>
</evidence>
<keyword evidence="8 11" id="KW-0732">Signal</keyword>
<evidence type="ECO:0000256" key="1">
    <source>
        <dbReference type="ARBA" id="ARBA00002585"/>
    </source>
</evidence>
<dbReference type="AlphaFoldDB" id="A0A673HGC0"/>
<evidence type="ECO:0000313" key="12">
    <source>
        <dbReference type="Ensembl" id="ENSSRHP00000025290.1"/>
    </source>
</evidence>
<dbReference type="Pfam" id="PF07359">
    <property type="entry name" value="LEAP-2"/>
    <property type="match status" value="1"/>
</dbReference>
<feature type="signal peptide" evidence="11">
    <location>
        <begin position="1"/>
        <end position="20"/>
    </location>
</feature>
<dbReference type="PANTHER" id="PTHR21007">
    <property type="entry name" value="LIVER EXPRESSED ANTIMICROBIAL PEPTIDE 2"/>
    <property type="match status" value="1"/>
</dbReference>
<gene>
    <name evidence="12" type="primary">LOC107717700</name>
</gene>
<dbReference type="GO" id="GO:0061844">
    <property type="term" value="P:antimicrobial humoral immune response mediated by antimicrobial peptide"/>
    <property type="evidence" value="ECO:0007669"/>
    <property type="project" value="TreeGrafter"/>
</dbReference>
<dbReference type="GO" id="GO:0005576">
    <property type="term" value="C:extracellular region"/>
    <property type="evidence" value="ECO:0007669"/>
    <property type="project" value="UniProtKB-SubCell"/>
</dbReference>
<evidence type="ECO:0000256" key="5">
    <source>
        <dbReference type="ARBA" id="ARBA00022525"/>
    </source>
</evidence>
<accession>A0A673HGC0</accession>
<evidence type="ECO:0000256" key="7">
    <source>
        <dbReference type="ARBA" id="ARBA00022685"/>
    </source>
</evidence>
<dbReference type="PANTHER" id="PTHR21007:SF1">
    <property type="entry name" value="LIVER-EXPRESSED ANTIMICROBIAL PEPTIDE 2"/>
    <property type="match status" value="1"/>
</dbReference>
<dbReference type="GO" id="GO:0042742">
    <property type="term" value="P:defense response to bacterium"/>
    <property type="evidence" value="ECO:0007669"/>
    <property type="project" value="UniProtKB-KW"/>
</dbReference>
<feature type="chain" id="PRO_5025534946" description="Liver-expressed antimicrobial peptide 2" evidence="11">
    <location>
        <begin position="21"/>
        <end position="123"/>
    </location>
</feature>
<dbReference type="Gene3D" id="4.10.40.50">
    <property type="match status" value="1"/>
</dbReference>
<evidence type="ECO:0000256" key="6">
    <source>
        <dbReference type="ARBA" id="ARBA00022529"/>
    </source>
</evidence>
<evidence type="ECO:0000256" key="11">
    <source>
        <dbReference type="SAM" id="SignalP"/>
    </source>
</evidence>
<protein>
    <recommendedName>
        <fullName evidence="4">Liver-expressed antimicrobial peptide 2</fullName>
    </recommendedName>
</protein>
<keyword evidence="9" id="KW-0044">Antibiotic</keyword>
<dbReference type="Ensembl" id="ENSSRHT00000026054.1">
    <property type="protein sequence ID" value="ENSSRHP00000025290.1"/>
    <property type="gene ID" value="ENSSRHG00000013273.1"/>
</dbReference>